<keyword evidence="2" id="KW-0863">Zinc-finger</keyword>
<dbReference type="PROSITE" id="PS51292">
    <property type="entry name" value="ZF_RING_CH"/>
    <property type="match status" value="1"/>
</dbReference>
<dbReference type="SMART" id="SM00744">
    <property type="entry name" value="RINGv"/>
    <property type="match status" value="1"/>
</dbReference>
<keyword evidence="1" id="KW-0479">Metal-binding</keyword>
<accession>W1NIS7</accession>
<organism evidence="6 7">
    <name type="scientific">Amborella trichopoda</name>
    <dbReference type="NCBI Taxonomy" id="13333"/>
    <lineage>
        <taxon>Eukaryota</taxon>
        <taxon>Viridiplantae</taxon>
        <taxon>Streptophyta</taxon>
        <taxon>Embryophyta</taxon>
        <taxon>Tracheophyta</taxon>
        <taxon>Spermatophyta</taxon>
        <taxon>Magnoliopsida</taxon>
        <taxon>Amborellales</taxon>
        <taxon>Amborellaceae</taxon>
        <taxon>Amborella</taxon>
    </lineage>
</organism>
<keyword evidence="7" id="KW-1185">Reference proteome</keyword>
<dbReference type="InterPro" id="IPR011016">
    <property type="entry name" value="Znf_RING-CH"/>
</dbReference>
<dbReference type="SUPFAM" id="SSF57850">
    <property type="entry name" value="RING/U-box"/>
    <property type="match status" value="1"/>
</dbReference>
<feature type="domain" description="RING-CH-type" evidence="5">
    <location>
        <begin position="5"/>
        <end position="67"/>
    </location>
</feature>
<dbReference type="PANTHER" id="PTHR46214">
    <property type="entry name" value="ZINC FINGER, RING-CH-TYPE"/>
    <property type="match status" value="1"/>
</dbReference>
<evidence type="ECO:0000313" key="7">
    <source>
        <dbReference type="Proteomes" id="UP000017836"/>
    </source>
</evidence>
<dbReference type="PANTHER" id="PTHR46214:SF30">
    <property type="entry name" value="OS01G0850200 PROTEIN"/>
    <property type="match status" value="1"/>
</dbReference>
<evidence type="ECO:0000259" key="5">
    <source>
        <dbReference type="PROSITE" id="PS51292"/>
    </source>
</evidence>
<keyword evidence="4" id="KW-0472">Membrane</keyword>
<evidence type="ECO:0000256" key="4">
    <source>
        <dbReference type="SAM" id="Phobius"/>
    </source>
</evidence>
<protein>
    <recommendedName>
        <fullName evidence="5">RING-CH-type domain-containing protein</fullName>
    </recommendedName>
</protein>
<evidence type="ECO:0000256" key="3">
    <source>
        <dbReference type="ARBA" id="ARBA00022833"/>
    </source>
</evidence>
<evidence type="ECO:0000313" key="6">
    <source>
        <dbReference type="EMBL" id="ERM95080.1"/>
    </source>
</evidence>
<dbReference type="STRING" id="13333.W1NIS7"/>
<gene>
    <name evidence="6" type="ORF">AMTR_s00009p00253970</name>
</gene>
<dbReference type="KEGG" id="atr:18423038"/>
<proteinExistence type="predicted"/>
<dbReference type="Proteomes" id="UP000017836">
    <property type="component" value="Unassembled WGS sequence"/>
</dbReference>
<dbReference type="HOGENOM" id="CLU_062126_2_0_1"/>
<dbReference type="Gramene" id="ERM95080">
    <property type="protein sequence ID" value="ERM95080"/>
    <property type="gene ID" value="AMTR_s00009p00253970"/>
</dbReference>
<evidence type="ECO:0000256" key="2">
    <source>
        <dbReference type="ARBA" id="ARBA00022771"/>
    </source>
</evidence>
<evidence type="ECO:0000256" key="1">
    <source>
        <dbReference type="ARBA" id="ARBA00022723"/>
    </source>
</evidence>
<dbReference type="GO" id="GO:0008270">
    <property type="term" value="F:zinc ion binding"/>
    <property type="evidence" value="ECO:0007669"/>
    <property type="project" value="UniProtKB-KW"/>
</dbReference>
<keyword evidence="3" id="KW-0862">Zinc</keyword>
<dbReference type="EMBL" id="KI397501">
    <property type="protein sequence ID" value="ERM95080.1"/>
    <property type="molecule type" value="Genomic_DNA"/>
</dbReference>
<dbReference type="InterPro" id="IPR013083">
    <property type="entry name" value="Znf_RING/FYVE/PHD"/>
</dbReference>
<dbReference type="AlphaFoldDB" id="W1NIS7"/>
<reference evidence="7" key="1">
    <citation type="journal article" date="2013" name="Science">
        <title>The Amborella genome and the evolution of flowering plants.</title>
        <authorList>
            <consortium name="Amborella Genome Project"/>
        </authorList>
    </citation>
    <scope>NUCLEOTIDE SEQUENCE [LARGE SCALE GENOMIC DNA]</scope>
</reference>
<dbReference type="Pfam" id="PF12906">
    <property type="entry name" value="RINGv"/>
    <property type="match status" value="1"/>
</dbReference>
<dbReference type="Gene3D" id="3.30.40.10">
    <property type="entry name" value="Zinc/RING finger domain, C3HC4 (zinc finger)"/>
    <property type="match status" value="1"/>
</dbReference>
<feature type="transmembrane region" description="Helical" evidence="4">
    <location>
        <begin position="103"/>
        <end position="121"/>
    </location>
</feature>
<name>W1NIS7_AMBTC</name>
<keyword evidence="4" id="KW-1133">Transmembrane helix</keyword>
<sequence length="127" mass="14062">MDDLEKGEGEKKCRICHLGLQESGIAMELGCSCRDDLAAVHKQCAEAWFKIKGNMTCEICGSTARNIVCPEATDVTQRVEEANVPPAAAQPPDPRAIWLGHRLLNFLLACLVFAFIISWIFRFNLSP</sequence>
<dbReference type="eggNOG" id="KOG1609">
    <property type="taxonomic scope" value="Eukaryota"/>
</dbReference>
<dbReference type="OrthoDB" id="1734943at2759"/>
<dbReference type="OMA" id="VTGANEM"/>
<keyword evidence="4" id="KW-0812">Transmembrane</keyword>